<evidence type="ECO:0000313" key="2">
    <source>
        <dbReference type="EMBL" id="QFT26218.1"/>
    </source>
</evidence>
<protein>
    <submittedName>
        <fullName evidence="2">Uncharacterized protein</fullName>
    </submittedName>
</protein>
<dbReference type="Proteomes" id="UP000326936">
    <property type="component" value="Chromosome"/>
</dbReference>
<organism evidence="2 3">
    <name type="scientific">Vibrio aquimaris</name>
    <dbReference type="NCBI Taxonomy" id="2587862"/>
    <lineage>
        <taxon>Bacteria</taxon>
        <taxon>Pseudomonadati</taxon>
        <taxon>Pseudomonadota</taxon>
        <taxon>Gammaproteobacteria</taxon>
        <taxon>Vibrionales</taxon>
        <taxon>Vibrionaceae</taxon>
        <taxon>Vibrio</taxon>
    </lineage>
</organism>
<dbReference type="OrthoDB" id="9934289at2"/>
<evidence type="ECO:0000256" key="1">
    <source>
        <dbReference type="SAM" id="Phobius"/>
    </source>
</evidence>
<dbReference type="RefSeq" id="WP_152430395.1">
    <property type="nucleotide sequence ID" value="NZ_CBCSDK010000002.1"/>
</dbReference>
<reference evidence="2 3" key="1">
    <citation type="submission" date="2019-10" db="EMBL/GenBank/DDBJ databases">
        <title>Complete genome sequence of Vibrio sp. strain THAF100, isolated from non-filtered water from the water column of tank 6 of a marine aquarium containing stony-coral fragments. Water maintained at 26 degree C.</title>
        <authorList>
            <person name="Ruckert C."/>
            <person name="Franco A."/>
            <person name="Kalinowski J."/>
            <person name="Glaeser S."/>
        </authorList>
    </citation>
    <scope>NUCLEOTIDE SEQUENCE [LARGE SCALE GENOMIC DNA]</scope>
    <source>
        <strain evidence="2 3">THAF100</strain>
    </source>
</reference>
<proteinExistence type="predicted"/>
<evidence type="ECO:0000313" key="3">
    <source>
        <dbReference type="Proteomes" id="UP000326936"/>
    </source>
</evidence>
<gene>
    <name evidence="2" type="ORF">FIV01_07240</name>
</gene>
<keyword evidence="3" id="KW-1185">Reference proteome</keyword>
<name>A0A5P9CIT3_9VIBR</name>
<dbReference type="AlphaFoldDB" id="A0A5P9CIT3"/>
<keyword evidence="1" id="KW-0812">Transmembrane</keyword>
<sequence>MNNHILPIYASDHSTISSDSASAENHLNAEVIQQTEKDFDQIDLILALMNRLAMNSKQIILLLLLVKLKTSIILTILSNIPNDPIVLSLLKGLKELAKKLEAMTPEEGFEFDSQITLASLNSFIESCQSRALTDREVDEINSITLQLEELQKTLKYWLQGVST</sequence>
<keyword evidence="1" id="KW-0472">Membrane</keyword>
<accession>A0A5P9CIT3</accession>
<feature type="transmembrane region" description="Helical" evidence="1">
    <location>
        <begin position="59"/>
        <end position="80"/>
    </location>
</feature>
<dbReference type="EMBL" id="CP045350">
    <property type="protein sequence ID" value="QFT26218.1"/>
    <property type="molecule type" value="Genomic_DNA"/>
</dbReference>
<keyword evidence="1" id="KW-1133">Transmembrane helix</keyword>
<dbReference type="KEGG" id="vaq:FIV01_07240"/>